<keyword evidence="4" id="KW-1185">Reference proteome</keyword>
<dbReference type="STRING" id="1806994.A0A507CEP6"/>
<dbReference type="AlphaFoldDB" id="A0A507CEP6"/>
<feature type="domain" description="Amidohydrolase-related" evidence="2">
    <location>
        <begin position="154"/>
        <end position="391"/>
    </location>
</feature>
<dbReference type="InterPro" id="IPR032466">
    <property type="entry name" value="Metal_Hydrolase"/>
</dbReference>
<dbReference type="EMBL" id="QEAO01000001">
    <property type="protein sequence ID" value="TPX38102.1"/>
    <property type="molecule type" value="Genomic_DNA"/>
</dbReference>
<accession>A0A507CEP6</accession>
<comment type="caution">
    <text evidence="3">The sequence shown here is derived from an EMBL/GenBank/DDBJ whole genome shotgun (WGS) entry which is preliminary data.</text>
</comment>
<sequence length="399" mass="44902">MSQKNTKFQRFPLSAEAARANKKLDFGIVDGHHHLDLNTLPRPSAVYLHFPFEKFGFEPLVKPLPPAPAGYEPPVPFELLAENLRHMLSFFGTQQATMNTFLPSDLLDMVEEAGVKLAGSVHLQAGWEHGPMGELGETKWLQEEVNAPTKGQVATGIVGTVDLLNNTPETVRAQLKAHFQYSAFRGIRYTLSHTRPGMNDLTFNPQDNLVENPKFLANYAVLEEFGAEFDLWCYGHQLHQGVVLAKKFPNIRIALNHFGTPINIGNDKKVYQKWLNDMTELSKCPNVYCKLSGLMKPLGLEKFLYQKPWRTAGPTARDIADSIFGDMIKTTVKLFGVDRCFFGSNFLVDWACARYGELLASFVLALEDIGITSKADLRKIFRENCAKFYKLKLSDEAKL</sequence>
<dbReference type="Proteomes" id="UP000319731">
    <property type="component" value="Unassembled WGS sequence"/>
</dbReference>
<evidence type="ECO:0000256" key="1">
    <source>
        <dbReference type="ARBA" id="ARBA00038310"/>
    </source>
</evidence>
<comment type="similarity">
    <text evidence="1">Belongs to the metallo-dependent hydrolases superfamily.</text>
</comment>
<protein>
    <recommendedName>
        <fullName evidence="2">Amidohydrolase-related domain-containing protein</fullName>
    </recommendedName>
</protein>
<proteinExistence type="inferred from homology"/>
<gene>
    <name evidence="3" type="ORF">SmJEL517_g00339</name>
</gene>
<dbReference type="SUPFAM" id="SSF51556">
    <property type="entry name" value="Metallo-dependent hydrolases"/>
    <property type="match status" value="1"/>
</dbReference>
<dbReference type="GO" id="GO:0016787">
    <property type="term" value="F:hydrolase activity"/>
    <property type="evidence" value="ECO:0007669"/>
    <property type="project" value="InterPro"/>
</dbReference>
<evidence type="ECO:0000259" key="2">
    <source>
        <dbReference type="Pfam" id="PF04909"/>
    </source>
</evidence>
<dbReference type="Pfam" id="PF04909">
    <property type="entry name" value="Amidohydro_2"/>
    <property type="match status" value="1"/>
</dbReference>
<dbReference type="RefSeq" id="XP_031027817.1">
    <property type="nucleotide sequence ID" value="XM_031166269.1"/>
</dbReference>
<dbReference type="Gene3D" id="3.20.20.140">
    <property type="entry name" value="Metal-dependent hydrolases"/>
    <property type="match status" value="1"/>
</dbReference>
<organism evidence="3 4">
    <name type="scientific">Synchytrium microbalum</name>
    <dbReference type="NCBI Taxonomy" id="1806994"/>
    <lineage>
        <taxon>Eukaryota</taxon>
        <taxon>Fungi</taxon>
        <taxon>Fungi incertae sedis</taxon>
        <taxon>Chytridiomycota</taxon>
        <taxon>Chytridiomycota incertae sedis</taxon>
        <taxon>Chytridiomycetes</taxon>
        <taxon>Synchytriales</taxon>
        <taxon>Synchytriaceae</taxon>
        <taxon>Synchytrium</taxon>
    </lineage>
</organism>
<name>A0A507CEP6_9FUNG</name>
<dbReference type="InterPro" id="IPR052350">
    <property type="entry name" value="Metallo-dep_Lactonases"/>
</dbReference>
<evidence type="ECO:0000313" key="3">
    <source>
        <dbReference type="EMBL" id="TPX38102.1"/>
    </source>
</evidence>
<reference evidence="3 4" key="1">
    <citation type="journal article" date="2019" name="Sci. Rep.">
        <title>Comparative genomics of chytrid fungi reveal insights into the obligate biotrophic and pathogenic lifestyle of Synchytrium endobioticum.</title>
        <authorList>
            <person name="van de Vossenberg B.T.L.H."/>
            <person name="Warris S."/>
            <person name="Nguyen H.D.T."/>
            <person name="van Gent-Pelzer M.P.E."/>
            <person name="Joly D.L."/>
            <person name="van de Geest H.C."/>
            <person name="Bonants P.J.M."/>
            <person name="Smith D.S."/>
            <person name="Levesque C.A."/>
            <person name="van der Lee T.A.J."/>
        </authorList>
    </citation>
    <scope>NUCLEOTIDE SEQUENCE [LARGE SCALE GENOMIC DNA]</scope>
    <source>
        <strain evidence="3 4">JEL517</strain>
    </source>
</reference>
<evidence type="ECO:0000313" key="4">
    <source>
        <dbReference type="Proteomes" id="UP000319731"/>
    </source>
</evidence>
<dbReference type="PANTHER" id="PTHR43569:SF2">
    <property type="entry name" value="AMIDOHYDROLASE-RELATED DOMAIN-CONTAINING PROTEIN"/>
    <property type="match status" value="1"/>
</dbReference>
<dbReference type="InterPro" id="IPR006680">
    <property type="entry name" value="Amidohydro-rel"/>
</dbReference>
<dbReference type="PANTHER" id="PTHR43569">
    <property type="entry name" value="AMIDOHYDROLASE"/>
    <property type="match status" value="1"/>
</dbReference>
<dbReference type="OrthoDB" id="2135488at2759"/>
<dbReference type="GeneID" id="42001566"/>